<name>A0ABV7TT65_9NEIS</name>
<evidence type="ECO:0000313" key="1">
    <source>
        <dbReference type="EMBL" id="MFC3625935.1"/>
    </source>
</evidence>
<protein>
    <submittedName>
        <fullName evidence="1">Uncharacterized protein</fullName>
    </submittedName>
</protein>
<gene>
    <name evidence="1" type="ORF">ACFOKJ_07270</name>
</gene>
<evidence type="ECO:0000313" key="2">
    <source>
        <dbReference type="Proteomes" id="UP001595636"/>
    </source>
</evidence>
<dbReference type="RefSeq" id="WP_390277957.1">
    <property type="nucleotide sequence ID" value="NZ_JBHRYH010000017.1"/>
</dbReference>
<comment type="caution">
    <text evidence="1">The sequence shown here is derived from an EMBL/GenBank/DDBJ whole genome shotgun (WGS) entry which is preliminary data.</text>
</comment>
<dbReference type="EMBL" id="JBHRYH010000017">
    <property type="protein sequence ID" value="MFC3625935.1"/>
    <property type="molecule type" value="Genomic_DNA"/>
</dbReference>
<proteinExistence type="predicted"/>
<sequence>MRITKYILPIAIFSTTQSYANEQVAINIDDQTKLYITTEKSIATIKLKSGKLKKQKSIDMDSEKSIHIEVYKSKNINNKYFSIWHIDDGMGVYKIYRFFIYLSGRKNIVEIKPKCADEFINIKLIKASTIIESSYYNENTISRCFTDIKKATKTANSSFIFYK</sequence>
<organism evidence="1 2">
    <name type="scientific">Vogesella amnigena</name>
    <dbReference type="NCBI Taxonomy" id="1507449"/>
    <lineage>
        <taxon>Bacteria</taxon>
        <taxon>Pseudomonadati</taxon>
        <taxon>Pseudomonadota</taxon>
        <taxon>Betaproteobacteria</taxon>
        <taxon>Neisseriales</taxon>
        <taxon>Chromobacteriaceae</taxon>
        <taxon>Vogesella</taxon>
    </lineage>
</organism>
<reference evidence="2" key="1">
    <citation type="journal article" date="2019" name="Int. J. Syst. Evol. Microbiol.">
        <title>The Global Catalogue of Microorganisms (GCM) 10K type strain sequencing project: providing services to taxonomists for standard genome sequencing and annotation.</title>
        <authorList>
            <consortium name="The Broad Institute Genomics Platform"/>
            <consortium name="The Broad Institute Genome Sequencing Center for Infectious Disease"/>
            <person name="Wu L."/>
            <person name="Ma J."/>
        </authorList>
    </citation>
    <scope>NUCLEOTIDE SEQUENCE [LARGE SCALE GENOMIC DNA]</scope>
    <source>
        <strain evidence="2">KCTC 42195</strain>
    </source>
</reference>
<accession>A0ABV7TT65</accession>
<keyword evidence="2" id="KW-1185">Reference proteome</keyword>
<dbReference type="Proteomes" id="UP001595636">
    <property type="component" value="Unassembled WGS sequence"/>
</dbReference>